<dbReference type="InterPro" id="IPR055414">
    <property type="entry name" value="LRR_R13L4/SHOC2-like"/>
</dbReference>
<dbReference type="SUPFAM" id="SSF56112">
    <property type="entry name" value="Protein kinase-like (PK-like)"/>
    <property type="match status" value="3"/>
</dbReference>
<sequence>MILEFIAQQGQGLVSGLDSNKMEALLEVATQLGKKGWNRNMKLCNEIVTVLPPKQEDNKVVCNCSFPGGVYLKSQDLNGSLPKAIQKLPHLKELSLWANYLSGNIPSEWADTKLEILSLGVNRLSGKIPIYLGRITTLRFLNIENNMFSGTVPPELGDLVNLENLTLSANNLSGELPLSLGNLIRLKELRLSRNNFTGRIPEFILSWKQLDALEIQAGGFTGPIPSNISLLTKRYSMHINCGGPAATIGKTTYEADDEPGGAAKYVYTREAWQKSTTGHIWDVKNPLHTYTAQSMSILRMENSVLYTNASLTPSSLTYYVPCLANGNYTVKLHFAEIVMRDNRSYSTLGRRVFDVYIQNIVVLKDFNIVTKAGGVDKGVLSDGTQIAVKQLSAKSKQGNREFVNEIGMISALQHPNLVRLYGCCIEGKQLLLVYEYMENNSLAHVLFGTKEIEATKLDWRTRQRICVNIAKGLVFLHEESTLKIVHRDIKGTNILLDKDMNAKISDFGMAKLDDEDNTHIDTRVAGTIFGVVALEIVSGMNNAKFRRGENFVCLLDWWKLYLKSQHNWAKKAGIAICHCVTIQLQFYLKSQMVTIKLSATAHFLGGDLWANYLSGNIPLEWAGTKLELLSLGVNRLNGKIPSYLGNITTLRYLSIENNMFSGTVPPELGDLVNLENLTLSANNLSGELPSALANLTELKALRLSRNNFTGRIPEFIQSWKQLDALEIEAGGFTGPIPSNISLLTNLTDLQIKTATNDFDAVNKLGEGGFGCVYKGVLSDGTQIAVKQLSAKSKQGNREFVNEIGMISALQHPNLVRLYGCCIEGKQLLLVYEYMENNSLAHVLFGTKEIEATKLDWRTRQRICVNIAKGLVFLHEESTLKIVHRDIKDVYSFGVVALEIVSGMNNAKFRRGENFVCLLDWVLYLQTNGDIMEMVDPSLGSAFNKKEVVRMINVALLCTNQSPALRPIMSTVVSMLEGKTDVEELVMVPSTSSDQSGYATTTFNKLAQASFNGSSSETKSLAKSLWANYLSGNIPSEWADTKLELLSLGVNRLNGTIPSYLGNITTLRSLNIENNMFSGTVPPELGDLVNLENLTLSANNLSGELPLALANLIRLKELRLSRNNFTGRIPEFIQSWKQLDAFEIQAAATIGKTIYEADDEPGGAAKYVSTRRDWQKSTTGHIWDVKSSSDSYIAQNMSILRMDNSVLYTNASLTPSSLTYYVPCLANGNYTVKLHFAEIVIRDNRSYYSLGRRVFDVYIQPQRMTLMQQTNWEKAVLAVSIKDLWANYLSGNIPPEWAVTKLEFLSIGVNRLSGKIPSYLGKITTLRYLSIENNMFSGTVPPELGDLVNLESLTLSANNLSGELPLALANLIGLKTLRLSRNNFTGRIPEFIQSWKQLNALEIEAGGFTGPIPSNISLLTNLTELYSVHINCGGPAATIGKTIYEADNEPGGAAKYVSTRRDWQKSTTGHFWDVKPSSDSYIAQNMSILRMNNSVLYTNASLTPLSLTYYVRCLVNGNYNVKLHFAEIVMRDKRSYYSLGRRVFDVYIQNIVVLKDFDIVTKAGGVDKGVLSDGTQIAVKQLSAKSKQGNREFVNEIGMISALQHPNLVRLYGCCIEGKQLLLVYEYMENNSLAHVLFGTKEIEATKLDWRTRKRICVNIAKGLVFLHEESTLKIVHRDIKGTNILLDKDMNAKISDFGMAKLYDEDNTHIDTRWKLYLKSQHNWAKKAGVAI</sequence>
<evidence type="ECO:0000256" key="2">
    <source>
        <dbReference type="ARBA" id="ARBA00012513"/>
    </source>
</evidence>
<dbReference type="EMBL" id="CAADRP010001191">
    <property type="protein sequence ID" value="VFU36846.1"/>
    <property type="molecule type" value="Genomic_DNA"/>
</dbReference>
<evidence type="ECO:0000256" key="1">
    <source>
        <dbReference type="ARBA" id="ARBA00004251"/>
    </source>
</evidence>
<keyword evidence="3" id="KW-1003">Cell membrane</keyword>
<evidence type="ECO:0000256" key="7">
    <source>
        <dbReference type="ARBA" id="ARBA00022679"/>
    </source>
</evidence>
<evidence type="ECO:0000256" key="4">
    <source>
        <dbReference type="ARBA" id="ARBA00022527"/>
    </source>
</evidence>
<keyword evidence="9" id="KW-0732">Signal</keyword>
<dbReference type="GO" id="GO:0005886">
    <property type="term" value="C:plasma membrane"/>
    <property type="evidence" value="ECO:0007669"/>
    <property type="project" value="UniProtKB-SubCell"/>
</dbReference>
<dbReference type="FunFam" id="3.80.10.10:FF:000095">
    <property type="entry name" value="LRR receptor-like serine/threonine-protein kinase GSO1"/>
    <property type="match status" value="1"/>
</dbReference>
<proteinExistence type="predicted"/>
<keyword evidence="16" id="KW-0675">Receptor</keyword>
<accession>A0A6N2LMY7</accession>
<evidence type="ECO:0000256" key="6">
    <source>
        <dbReference type="ARBA" id="ARBA00022614"/>
    </source>
</evidence>
<dbReference type="InterPro" id="IPR001611">
    <property type="entry name" value="Leu-rich_rpt"/>
</dbReference>
<dbReference type="GO" id="GO:0005524">
    <property type="term" value="F:ATP binding"/>
    <property type="evidence" value="ECO:0007669"/>
    <property type="project" value="UniProtKB-KW"/>
</dbReference>
<comment type="subcellular location">
    <subcellularLocation>
        <location evidence="1">Cell membrane</location>
        <topology evidence="1">Single-pass type I membrane protein</topology>
    </subcellularLocation>
</comment>
<evidence type="ECO:0000256" key="14">
    <source>
        <dbReference type="ARBA" id="ARBA00022989"/>
    </source>
</evidence>
<dbReference type="InterPro" id="IPR011009">
    <property type="entry name" value="Kinase-like_dom_sf"/>
</dbReference>
<dbReference type="PANTHER" id="PTHR48006:SF66">
    <property type="entry name" value="PROTEIN KINASE DOMAIN-CONTAINING PROTEIN"/>
    <property type="match status" value="1"/>
</dbReference>
<dbReference type="InterPro" id="IPR032675">
    <property type="entry name" value="LRR_dom_sf"/>
</dbReference>
<comment type="catalytic activity">
    <reaction evidence="18">
        <text>L-threonyl-[protein] + ATP = O-phospho-L-threonyl-[protein] + ADP + H(+)</text>
        <dbReference type="Rhea" id="RHEA:46608"/>
        <dbReference type="Rhea" id="RHEA-COMP:11060"/>
        <dbReference type="Rhea" id="RHEA-COMP:11605"/>
        <dbReference type="ChEBI" id="CHEBI:15378"/>
        <dbReference type="ChEBI" id="CHEBI:30013"/>
        <dbReference type="ChEBI" id="CHEBI:30616"/>
        <dbReference type="ChEBI" id="CHEBI:61977"/>
        <dbReference type="ChEBI" id="CHEBI:456216"/>
        <dbReference type="EC" id="2.7.11.1"/>
    </reaction>
</comment>
<keyword evidence="8" id="KW-0812">Transmembrane</keyword>
<protein>
    <recommendedName>
        <fullName evidence="2">non-specific serine/threonine protein kinase</fullName>
        <ecNumber evidence="2">2.7.11.1</ecNumber>
    </recommendedName>
</protein>
<dbReference type="GO" id="GO:0051606">
    <property type="term" value="P:detection of stimulus"/>
    <property type="evidence" value="ECO:0007669"/>
    <property type="project" value="UniProtKB-ARBA"/>
</dbReference>
<dbReference type="Gene3D" id="3.80.10.10">
    <property type="entry name" value="Ribonuclease Inhibitor"/>
    <property type="match status" value="6"/>
</dbReference>
<dbReference type="PROSITE" id="PS00108">
    <property type="entry name" value="PROTEIN_KINASE_ST"/>
    <property type="match status" value="2"/>
</dbReference>
<dbReference type="Pfam" id="PF11721">
    <property type="entry name" value="Malectin"/>
    <property type="match status" value="1"/>
</dbReference>
<feature type="domain" description="Protein kinase" evidence="20">
    <location>
        <begin position="758"/>
        <end position="1132"/>
    </location>
</feature>
<evidence type="ECO:0000256" key="13">
    <source>
        <dbReference type="ARBA" id="ARBA00022840"/>
    </source>
</evidence>
<keyword evidence="12" id="KW-0418">Kinase</keyword>
<name>A0A6N2LMY7_SALVM</name>
<dbReference type="SMART" id="SM00220">
    <property type="entry name" value="S_TKc"/>
    <property type="match status" value="2"/>
</dbReference>
<dbReference type="InterPro" id="IPR008271">
    <property type="entry name" value="Ser/Thr_kinase_AS"/>
</dbReference>
<dbReference type="FunFam" id="1.10.510.10:FF:001023">
    <property type="entry name" value="Os07g0541700 protein"/>
    <property type="match status" value="2"/>
</dbReference>
<evidence type="ECO:0000256" key="9">
    <source>
        <dbReference type="ARBA" id="ARBA00022729"/>
    </source>
</evidence>
<dbReference type="PROSITE" id="PS50011">
    <property type="entry name" value="PROTEIN_KINASE_DOM"/>
    <property type="match status" value="3"/>
</dbReference>
<dbReference type="Pfam" id="PF00560">
    <property type="entry name" value="LRR_1"/>
    <property type="match status" value="6"/>
</dbReference>
<dbReference type="Gene3D" id="1.10.510.10">
    <property type="entry name" value="Transferase(Phosphotransferase) domain 1"/>
    <property type="match status" value="4"/>
</dbReference>
<dbReference type="Gene3D" id="2.60.120.430">
    <property type="entry name" value="Galactose-binding lectin"/>
    <property type="match status" value="2"/>
</dbReference>
<keyword evidence="11" id="KW-0547">Nucleotide-binding</keyword>
<dbReference type="Pfam" id="PF07714">
    <property type="entry name" value="PK_Tyr_Ser-Thr"/>
    <property type="match status" value="3"/>
</dbReference>
<dbReference type="SUPFAM" id="SSF52058">
    <property type="entry name" value="L domain-like"/>
    <property type="match status" value="4"/>
</dbReference>
<dbReference type="InterPro" id="IPR021720">
    <property type="entry name" value="Malectin_dom"/>
</dbReference>
<keyword evidence="6" id="KW-0433">Leucine-rich repeat</keyword>
<keyword evidence="10" id="KW-0677">Repeat</keyword>
<evidence type="ECO:0000256" key="12">
    <source>
        <dbReference type="ARBA" id="ARBA00022777"/>
    </source>
</evidence>
<evidence type="ECO:0000256" key="8">
    <source>
        <dbReference type="ARBA" id="ARBA00022692"/>
    </source>
</evidence>
<feature type="domain" description="Protein kinase" evidence="20">
    <location>
        <begin position="342"/>
        <end position="716"/>
    </location>
</feature>
<dbReference type="InterPro" id="IPR051824">
    <property type="entry name" value="LRR_Rcpt-Like_S/T_Kinase"/>
</dbReference>
<dbReference type="GO" id="GO:0004674">
    <property type="term" value="F:protein serine/threonine kinase activity"/>
    <property type="evidence" value="ECO:0007669"/>
    <property type="project" value="UniProtKB-KW"/>
</dbReference>
<evidence type="ECO:0000256" key="10">
    <source>
        <dbReference type="ARBA" id="ARBA00022737"/>
    </source>
</evidence>
<evidence type="ECO:0000256" key="5">
    <source>
        <dbReference type="ARBA" id="ARBA00022553"/>
    </source>
</evidence>
<feature type="domain" description="Protein kinase" evidence="20">
    <location>
        <begin position="1545"/>
        <end position="1732"/>
    </location>
</feature>
<dbReference type="FunFam" id="3.30.200.20:FF:000217">
    <property type="entry name" value="probable LRR receptor-like serine/threonine-protein kinase At1g53430"/>
    <property type="match status" value="3"/>
</dbReference>
<dbReference type="PANTHER" id="PTHR48006">
    <property type="entry name" value="LEUCINE-RICH REPEAT-CONTAINING PROTEIN DDB_G0281931-RELATED"/>
    <property type="match status" value="1"/>
</dbReference>
<dbReference type="FunFam" id="3.80.10.10:FF:000383">
    <property type="entry name" value="Leucine-rich repeat receptor protein kinase EMS1"/>
    <property type="match status" value="2"/>
</dbReference>
<keyword evidence="13" id="KW-0067">ATP-binding</keyword>
<keyword evidence="15" id="KW-0472">Membrane</keyword>
<reference evidence="21" key="1">
    <citation type="submission" date="2019-03" db="EMBL/GenBank/DDBJ databases">
        <authorList>
            <person name="Mank J."/>
            <person name="Almeida P."/>
        </authorList>
    </citation>
    <scope>NUCLEOTIDE SEQUENCE</scope>
    <source>
        <strain evidence="21">78183</strain>
    </source>
</reference>
<evidence type="ECO:0000256" key="3">
    <source>
        <dbReference type="ARBA" id="ARBA00022475"/>
    </source>
</evidence>
<gene>
    <name evidence="21" type="ORF">SVIM_LOCUS189971</name>
</gene>
<evidence type="ECO:0000256" key="11">
    <source>
        <dbReference type="ARBA" id="ARBA00022741"/>
    </source>
</evidence>
<comment type="catalytic activity">
    <reaction evidence="19">
        <text>L-seryl-[protein] + ATP = O-phospho-L-seryl-[protein] + ADP + H(+)</text>
        <dbReference type="Rhea" id="RHEA:17989"/>
        <dbReference type="Rhea" id="RHEA-COMP:9863"/>
        <dbReference type="Rhea" id="RHEA-COMP:11604"/>
        <dbReference type="ChEBI" id="CHEBI:15378"/>
        <dbReference type="ChEBI" id="CHEBI:29999"/>
        <dbReference type="ChEBI" id="CHEBI:30616"/>
        <dbReference type="ChEBI" id="CHEBI:83421"/>
        <dbReference type="ChEBI" id="CHEBI:456216"/>
        <dbReference type="EC" id="2.7.11.1"/>
    </reaction>
</comment>
<organism evidence="21">
    <name type="scientific">Salix viminalis</name>
    <name type="common">Common osier</name>
    <name type="synonym">Basket willow</name>
    <dbReference type="NCBI Taxonomy" id="40686"/>
    <lineage>
        <taxon>Eukaryota</taxon>
        <taxon>Viridiplantae</taxon>
        <taxon>Streptophyta</taxon>
        <taxon>Embryophyta</taxon>
        <taxon>Tracheophyta</taxon>
        <taxon>Spermatophyta</taxon>
        <taxon>Magnoliopsida</taxon>
        <taxon>eudicotyledons</taxon>
        <taxon>Gunneridae</taxon>
        <taxon>Pentapetalae</taxon>
        <taxon>rosids</taxon>
        <taxon>fabids</taxon>
        <taxon>Malpighiales</taxon>
        <taxon>Salicaceae</taxon>
        <taxon>Saliceae</taxon>
        <taxon>Salix</taxon>
    </lineage>
</organism>
<evidence type="ECO:0000256" key="19">
    <source>
        <dbReference type="ARBA" id="ARBA00048679"/>
    </source>
</evidence>
<keyword evidence="17" id="KW-0325">Glycoprotein</keyword>
<evidence type="ECO:0000256" key="15">
    <source>
        <dbReference type="ARBA" id="ARBA00023136"/>
    </source>
</evidence>
<keyword evidence="5" id="KW-0597">Phosphoprotein</keyword>
<evidence type="ECO:0000313" key="21">
    <source>
        <dbReference type="EMBL" id="VFU36846.1"/>
    </source>
</evidence>
<dbReference type="Pfam" id="PF23598">
    <property type="entry name" value="LRR_14"/>
    <property type="match status" value="2"/>
</dbReference>
<dbReference type="FunFam" id="3.80.10.10:FF:000470">
    <property type="entry name" value="LRR receptor-like serine/threonine-protein kinase RPK2"/>
    <property type="match status" value="1"/>
</dbReference>
<evidence type="ECO:0000256" key="17">
    <source>
        <dbReference type="ARBA" id="ARBA00023180"/>
    </source>
</evidence>
<dbReference type="InterPro" id="IPR001245">
    <property type="entry name" value="Ser-Thr/Tyr_kinase_cat_dom"/>
</dbReference>
<evidence type="ECO:0000259" key="20">
    <source>
        <dbReference type="PROSITE" id="PS50011"/>
    </source>
</evidence>
<dbReference type="EC" id="2.7.11.1" evidence="2"/>
<evidence type="ECO:0000256" key="16">
    <source>
        <dbReference type="ARBA" id="ARBA00023170"/>
    </source>
</evidence>
<evidence type="ECO:0000256" key="18">
    <source>
        <dbReference type="ARBA" id="ARBA00047899"/>
    </source>
</evidence>
<keyword evidence="4" id="KW-0723">Serine/threonine-protein kinase</keyword>
<dbReference type="Gene3D" id="3.30.200.20">
    <property type="entry name" value="Phosphorylase Kinase, domain 1"/>
    <property type="match status" value="2"/>
</dbReference>
<keyword evidence="14" id="KW-1133">Transmembrane helix</keyword>
<keyword evidence="7" id="KW-0808">Transferase</keyword>
<dbReference type="InterPro" id="IPR000719">
    <property type="entry name" value="Prot_kinase_dom"/>
</dbReference>